<organism evidence="2 3">
    <name type="scientific">Rhodotorula taiwanensis</name>
    <dbReference type="NCBI Taxonomy" id="741276"/>
    <lineage>
        <taxon>Eukaryota</taxon>
        <taxon>Fungi</taxon>
        <taxon>Dikarya</taxon>
        <taxon>Basidiomycota</taxon>
        <taxon>Pucciniomycotina</taxon>
        <taxon>Microbotryomycetes</taxon>
        <taxon>Sporidiobolales</taxon>
        <taxon>Sporidiobolaceae</taxon>
        <taxon>Rhodotorula</taxon>
    </lineage>
</organism>
<protein>
    <recommendedName>
        <fullName evidence="4">UBZ4-type domain-containing protein</fullName>
    </recommendedName>
</protein>
<feature type="compositionally biased region" description="Basic and acidic residues" evidence="1">
    <location>
        <begin position="359"/>
        <end position="372"/>
    </location>
</feature>
<feature type="compositionally biased region" description="Low complexity" evidence="1">
    <location>
        <begin position="581"/>
        <end position="590"/>
    </location>
</feature>
<gene>
    <name evidence="2" type="ORF">BMF94_6502</name>
</gene>
<name>A0A2S5B0X1_9BASI</name>
<feature type="compositionally biased region" description="Polar residues" evidence="1">
    <location>
        <begin position="116"/>
        <end position="127"/>
    </location>
</feature>
<comment type="caution">
    <text evidence="2">The sequence shown here is derived from an EMBL/GenBank/DDBJ whole genome shotgun (WGS) entry which is preliminary data.</text>
</comment>
<feature type="region of interest" description="Disordered" evidence="1">
    <location>
        <begin position="481"/>
        <end position="723"/>
    </location>
</feature>
<feature type="compositionally biased region" description="Low complexity" evidence="1">
    <location>
        <begin position="156"/>
        <end position="168"/>
    </location>
</feature>
<dbReference type="OrthoDB" id="2538472at2759"/>
<feature type="region of interest" description="Disordered" evidence="1">
    <location>
        <begin position="359"/>
        <end position="398"/>
    </location>
</feature>
<dbReference type="EMBL" id="PJQD01000116">
    <property type="protein sequence ID" value="POY70434.1"/>
    <property type="molecule type" value="Genomic_DNA"/>
</dbReference>
<sequence length="723" mass="75278">MSTTDDEADLFFQRGARARPGLNGTTAADESSGSADSSSDIEVVGHSSAAKPTAKNAKGKGKAVVNAGPSTRKGKGRLADQTAAGSSSAARKTRRTAVRISSSSSDSSSDEHRAPTSGQGLPFTATQLVRDGAGLRARAREKGWQGSTPPPRAKRTTAAASRKATVAADDTDSDSDLSDLGGPRRRISTSTDQTTVSDRSSSSVTKRKGDTSAATTKAAPARKRAPAASTSSKVKEPSAPKPRKRRTSRVTTMSPSPDADEAFDPALQPPPPQSFWGVDASASTSAAAAKKHKHGEATNRLKSLSERAKMLVLPEEDDAMIQDEIDLADSGCSSAGEPEKYELAAAKAKRQKAEALELLKAKRGRVSDEMPPRKSTPRADSVEAAPPDTGKQRAVAGPATRACPVCAEKFPLADLDRHANDCLDFTGMEDYQPTAAQPQAGPSIASLAESAFRPAGAAASVTTFSTASKSTAAKNDNLAAALFPSSPAGQRPARSATSNVRQPPAVGRPADHDFEDEVVATSPGKKGKGRAVDHRPDGYLSSSDDLYETRGQAAGAAAQRSFIEIRDDEDDVIIEDGGGSNNNRRAAGSSRRTDGREGSINSAFNAGPPDDGSSPPRASLYISTMSHAFREGYQRMYARPEPKAKKARTSTGSTSSNGARQYDPDLSDSEARAYDDLAPGPSRRSGGSGRGRGGSGGGGKRGGGARRGSWSWKRGRGRGAKKS</sequence>
<accession>A0A2S5B0X1</accession>
<feature type="region of interest" description="Disordered" evidence="1">
    <location>
        <begin position="1"/>
        <end position="302"/>
    </location>
</feature>
<feature type="compositionally biased region" description="Polar residues" evidence="1">
    <location>
        <begin position="649"/>
        <end position="659"/>
    </location>
</feature>
<feature type="compositionally biased region" description="Low complexity" evidence="1">
    <location>
        <begin position="188"/>
        <end position="204"/>
    </location>
</feature>
<evidence type="ECO:0008006" key="4">
    <source>
        <dbReference type="Google" id="ProtNLM"/>
    </source>
</evidence>
<evidence type="ECO:0000256" key="1">
    <source>
        <dbReference type="SAM" id="MobiDB-lite"/>
    </source>
</evidence>
<dbReference type="Proteomes" id="UP000237144">
    <property type="component" value="Unassembled WGS sequence"/>
</dbReference>
<proteinExistence type="predicted"/>
<keyword evidence="3" id="KW-1185">Reference proteome</keyword>
<feature type="compositionally biased region" description="Low complexity" evidence="1">
    <location>
        <begin position="550"/>
        <end position="560"/>
    </location>
</feature>
<evidence type="ECO:0000313" key="2">
    <source>
        <dbReference type="EMBL" id="POY70434.1"/>
    </source>
</evidence>
<dbReference type="AlphaFoldDB" id="A0A2S5B0X1"/>
<evidence type="ECO:0000313" key="3">
    <source>
        <dbReference type="Proteomes" id="UP000237144"/>
    </source>
</evidence>
<feature type="compositionally biased region" description="Basic and acidic residues" evidence="1">
    <location>
        <begin position="628"/>
        <end position="644"/>
    </location>
</feature>
<feature type="compositionally biased region" description="Low complexity" evidence="1">
    <location>
        <begin position="27"/>
        <end position="40"/>
    </location>
</feature>
<feature type="compositionally biased region" description="Basic residues" evidence="1">
    <location>
        <begin position="713"/>
        <end position="723"/>
    </location>
</feature>
<feature type="compositionally biased region" description="Low complexity" evidence="1">
    <location>
        <begin position="49"/>
        <end position="69"/>
    </location>
</feature>
<feature type="compositionally biased region" description="Gly residues" evidence="1">
    <location>
        <begin position="686"/>
        <end position="706"/>
    </location>
</feature>
<reference evidence="2 3" key="1">
    <citation type="journal article" date="2018" name="Front. Microbiol.">
        <title>Prospects for Fungal Bioremediation of Acidic Radioactive Waste Sites: Characterization and Genome Sequence of Rhodotorula taiwanensis MD1149.</title>
        <authorList>
            <person name="Tkavc R."/>
            <person name="Matrosova V.Y."/>
            <person name="Grichenko O.E."/>
            <person name="Gostincar C."/>
            <person name="Volpe R.P."/>
            <person name="Klimenkova P."/>
            <person name="Gaidamakova E.K."/>
            <person name="Zhou C.E."/>
            <person name="Stewart B.J."/>
            <person name="Lyman M.G."/>
            <person name="Malfatti S.A."/>
            <person name="Rubinfeld B."/>
            <person name="Courtot M."/>
            <person name="Singh J."/>
            <person name="Dalgard C.L."/>
            <person name="Hamilton T."/>
            <person name="Frey K.G."/>
            <person name="Gunde-Cimerman N."/>
            <person name="Dugan L."/>
            <person name="Daly M.J."/>
        </authorList>
    </citation>
    <scope>NUCLEOTIDE SEQUENCE [LARGE SCALE GENOMIC DNA]</scope>
    <source>
        <strain evidence="2 3">MD1149</strain>
    </source>
</reference>